<evidence type="ECO:0000256" key="1">
    <source>
        <dbReference type="ARBA" id="ARBA00001623"/>
    </source>
</evidence>
<comment type="similarity">
    <text evidence="3 7">Belongs to the metallo-beta-lactamase superfamily. Glyoxalase II family.</text>
</comment>
<dbReference type="InterPro" id="IPR035680">
    <property type="entry name" value="Clx_II_MBL"/>
</dbReference>
<dbReference type="HAMAP" id="MF_01374">
    <property type="entry name" value="Glyoxalase_2"/>
    <property type="match status" value="1"/>
</dbReference>
<evidence type="ECO:0000256" key="2">
    <source>
        <dbReference type="ARBA" id="ARBA00004963"/>
    </source>
</evidence>
<dbReference type="Pfam" id="PF16123">
    <property type="entry name" value="HAGH_C"/>
    <property type="match status" value="1"/>
</dbReference>
<dbReference type="Gene3D" id="3.60.15.10">
    <property type="entry name" value="Ribonuclease Z/Hydroxyacylglutathione hydrolase-like"/>
    <property type="match status" value="1"/>
</dbReference>
<dbReference type="InterPro" id="IPR036866">
    <property type="entry name" value="RibonucZ/Hydroxyglut_hydro"/>
</dbReference>
<dbReference type="OrthoDB" id="9802248at2"/>
<reference evidence="9 10" key="2">
    <citation type="submission" date="2019-05" db="EMBL/GenBank/DDBJ databases">
        <title>Genome evolution of the obligate endosymbiont Buchnera aphidicola.</title>
        <authorList>
            <person name="Moran N.A."/>
        </authorList>
    </citation>
    <scope>NUCLEOTIDE SEQUENCE [LARGE SCALE GENOMIC DNA]</scope>
    <source>
        <strain evidence="9 10">Hta</strain>
    </source>
</reference>
<feature type="binding site" evidence="7">
    <location>
        <position position="127"/>
    </location>
    <ligand>
        <name>Zn(2+)</name>
        <dbReference type="ChEBI" id="CHEBI:29105"/>
        <label>2</label>
    </ligand>
</feature>
<dbReference type="CDD" id="cd07723">
    <property type="entry name" value="hydroxyacylglutathione_hydrolase_MBL-fold"/>
    <property type="match status" value="1"/>
</dbReference>
<comment type="subunit">
    <text evidence="7">Monomer.</text>
</comment>
<comment type="function">
    <text evidence="7">Thiolesterase that catalyzes the hydrolysis of S-D-lactoyl-glutathione to form glutathione and D-lactic acid.</text>
</comment>
<dbReference type="AlphaFoldDB" id="A0A4D6XYE7"/>
<protein>
    <recommendedName>
        <fullName evidence="7">Hydroxyacylglutathione hydrolase</fullName>
        <ecNumber evidence="7">3.1.2.6</ecNumber>
    </recommendedName>
    <alternativeName>
        <fullName evidence="7">Glyoxalase II</fullName>
        <shortName evidence="7">Glx II</shortName>
    </alternativeName>
</protein>
<evidence type="ECO:0000313" key="10">
    <source>
        <dbReference type="Proteomes" id="UP000298773"/>
    </source>
</evidence>
<feature type="domain" description="Metallo-beta-lactamase" evidence="8">
    <location>
        <begin position="11"/>
        <end position="165"/>
    </location>
</feature>
<dbReference type="InterPro" id="IPR050110">
    <property type="entry name" value="Glyoxalase_II_hydrolase"/>
</dbReference>
<feature type="binding site" evidence="7">
    <location>
        <position position="110"/>
    </location>
    <ligand>
        <name>Zn(2+)</name>
        <dbReference type="ChEBI" id="CHEBI:29105"/>
        <label>1</label>
    </ligand>
</feature>
<evidence type="ECO:0000259" key="8">
    <source>
        <dbReference type="SMART" id="SM00849"/>
    </source>
</evidence>
<keyword evidence="4 7" id="KW-0479">Metal-binding</keyword>
<comment type="catalytic activity">
    <reaction evidence="1 7">
        <text>an S-(2-hydroxyacyl)glutathione + H2O = a 2-hydroxy carboxylate + glutathione + H(+)</text>
        <dbReference type="Rhea" id="RHEA:21864"/>
        <dbReference type="ChEBI" id="CHEBI:15377"/>
        <dbReference type="ChEBI" id="CHEBI:15378"/>
        <dbReference type="ChEBI" id="CHEBI:57925"/>
        <dbReference type="ChEBI" id="CHEBI:58896"/>
        <dbReference type="ChEBI" id="CHEBI:71261"/>
        <dbReference type="EC" id="3.1.2.6"/>
    </reaction>
</comment>
<proteinExistence type="inferred from homology"/>
<sequence length="254" mass="29498">MILNKITILKDNYVWILNDSNNNCIIIDPGLSYPVFKQLEKKQLFPVAILLTHNHIDHIGGVKDIKKKFPKIMIFGSNKTKQNCVNKIVKHCEILNILDKKFYVFYTPGHTKYDVTYYHRPYIFCGDTVFSGGCGRVYKMQYVQMYNSIKLISSFPNESMICCAHEYTLSNLEFSLSILQEGCIKDDYKKIKALLMHGSLPLPSSILFEKSFNLFFRLNENFLKELIGLDQYSSDLDAFIKLRLKKDLFGAKRD</sequence>
<gene>
    <name evidence="7 9" type="primary">gloB</name>
    <name evidence="9" type="ORF">D9V69_01225</name>
</gene>
<keyword evidence="5 7" id="KW-0378">Hydrolase</keyword>
<evidence type="ECO:0000313" key="9">
    <source>
        <dbReference type="EMBL" id="QCI21553.1"/>
    </source>
</evidence>
<dbReference type="RefSeq" id="WP_158356523.1">
    <property type="nucleotide sequence ID" value="NZ_CP034873.1"/>
</dbReference>
<dbReference type="UniPathway" id="UPA00619">
    <property type="reaction ID" value="UER00676"/>
</dbReference>
<feature type="binding site" evidence="7">
    <location>
        <position position="53"/>
    </location>
    <ligand>
        <name>Zn(2+)</name>
        <dbReference type="ChEBI" id="CHEBI:29105"/>
        <label>1</label>
    </ligand>
</feature>
<dbReference type="GO" id="GO:0019243">
    <property type="term" value="P:methylglyoxal catabolic process to D-lactate via S-lactoyl-glutathione"/>
    <property type="evidence" value="ECO:0007669"/>
    <property type="project" value="UniProtKB-UniRule"/>
</dbReference>
<dbReference type="GO" id="GO:0046872">
    <property type="term" value="F:metal ion binding"/>
    <property type="evidence" value="ECO:0007669"/>
    <property type="project" value="UniProtKB-KW"/>
</dbReference>
<dbReference type="InterPro" id="IPR032282">
    <property type="entry name" value="HAGH_C"/>
</dbReference>
<feature type="binding site" evidence="7">
    <location>
        <position position="165"/>
    </location>
    <ligand>
        <name>Zn(2+)</name>
        <dbReference type="ChEBI" id="CHEBI:29105"/>
        <label>2</label>
    </ligand>
</feature>
<evidence type="ECO:0000256" key="7">
    <source>
        <dbReference type="HAMAP-Rule" id="MF_01374"/>
    </source>
</evidence>
<dbReference type="EMBL" id="CP034873">
    <property type="protein sequence ID" value="QCI21553.1"/>
    <property type="molecule type" value="Genomic_DNA"/>
</dbReference>
<evidence type="ECO:0000256" key="4">
    <source>
        <dbReference type="ARBA" id="ARBA00022723"/>
    </source>
</evidence>
<keyword evidence="6 7" id="KW-0862">Zinc</keyword>
<dbReference type="Proteomes" id="UP000298773">
    <property type="component" value="Chromosome"/>
</dbReference>
<dbReference type="PANTHER" id="PTHR43705">
    <property type="entry name" value="HYDROXYACYLGLUTATHIONE HYDROLASE"/>
    <property type="match status" value="1"/>
</dbReference>
<evidence type="ECO:0000256" key="5">
    <source>
        <dbReference type="ARBA" id="ARBA00022801"/>
    </source>
</evidence>
<dbReference type="GO" id="GO:0004416">
    <property type="term" value="F:hydroxyacylglutathione hydrolase activity"/>
    <property type="evidence" value="ECO:0007669"/>
    <property type="project" value="UniProtKB-UniRule"/>
</dbReference>
<dbReference type="NCBIfam" id="TIGR03413">
    <property type="entry name" value="GSH_gloB"/>
    <property type="match status" value="1"/>
</dbReference>
<feature type="binding site" evidence="7">
    <location>
        <position position="55"/>
    </location>
    <ligand>
        <name>Zn(2+)</name>
        <dbReference type="ChEBI" id="CHEBI:29105"/>
        <label>1</label>
    </ligand>
</feature>
<dbReference type="PANTHER" id="PTHR43705:SF1">
    <property type="entry name" value="HYDROXYACYLGLUTATHIONE HYDROLASE GLOB"/>
    <property type="match status" value="1"/>
</dbReference>
<dbReference type="SMART" id="SM00849">
    <property type="entry name" value="Lactamase_B"/>
    <property type="match status" value="1"/>
</dbReference>
<reference evidence="9 10" key="1">
    <citation type="submission" date="2018-12" db="EMBL/GenBank/DDBJ databases">
        <authorList>
            <person name="Chong R.A."/>
        </authorList>
    </citation>
    <scope>NUCLEOTIDE SEQUENCE [LARGE SCALE GENOMIC DNA]</scope>
    <source>
        <strain evidence="9 10">Hta</strain>
    </source>
</reference>
<dbReference type="InterPro" id="IPR017782">
    <property type="entry name" value="Hydroxyacylglutathione_Hdrlase"/>
</dbReference>
<dbReference type="EC" id="3.1.2.6" evidence="7"/>
<dbReference type="Pfam" id="PF00753">
    <property type="entry name" value="Lactamase_B"/>
    <property type="match status" value="1"/>
</dbReference>
<evidence type="ECO:0000256" key="3">
    <source>
        <dbReference type="ARBA" id="ARBA00006759"/>
    </source>
</evidence>
<comment type="cofactor">
    <cofactor evidence="7">
        <name>Zn(2+)</name>
        <dbReference type="ChEBI" id="CHEBI:29105"/>
    </cofactor>
    <text evidence="7">Binds 2 Zn(2+) ions per subunit.</text>
</comment>
<accession>A0A4D6XYE7</accession>
<comment type="pathway">
    <text evidence="2 7">Secondary metabolite metabolism; methylglyoxal degradation; (R)-lactate from methylglyoxal: step 2/2.</text>
</comment>
<feature type="binding site" evidence="7">
    <location>
        <position position="57"/>
    </location>
    <ligand>
        <name>Zn(2+)</name>
        <dbReference type="ChEBI" id="CHEBI:29105"/>
        <label>2</label>
    </ligand>
</feature>
<feature type="binding site" evidence="7">
    <location>
        <position position="127"/>
    </location>
    <ligand>
        <name>Zn(2+)</name>
        <dbReference type="ChEBI" id="CHEBI:29105"/>
        <label>1</label>
    </ligand>
</feature>
<dbReference type="SUPFAM" id="SSF56281">
    <property type="entry name" value="Metallo-hydrolase/oxidoreductase"/>
    <property type="match status" value="1"/>
</dbReference>
<evidence type="ECO:0000256" key="6">
    <source>
        <dbReference type="ARBA" id="ARBA00022833"/>
    </source>
</evidence>
<organism evidence="9 10">
    <name type="scientific">Buchnera aphidicola</name>
    <name type="common">Hyadaphis tataricae</name>
    <dbReference type="NCBI Taxonomy" id="1241859"/>
    <lineage>
        <taxon>Bacteria</taxon>
        <taxon>Pseudomonadati</taxon>
        <taxon>Pseudomonadota</taxon>
        <taxon>Gammaproteobacteria</taxon>
        <taxon>Enterobacterales</taxon>
        <taxon>Erwiniaceae</taxon>
        <taxon>Buchnera</taxon>
    </lineage>
</organism>
<name>A0A4D6XYE7_9GAMM</name>
<feature type="binding site" evidence="7">
    <location>
        <position position="58"/>
    </location>
    <ligand>
        <name>Zn(2+)</name>
        <dbReference type="ChEBI" id="CHEBI:29105"/>
        <label>2</label>
    </ligand>
</feature>
<dbReference type="InterPro" id="IPR001279">
    <property type="entry name" value="Metallo-B-lactamas"/>
</dbReference>